<accession>A0ACC1DF88</accession>
<protein>
    <submittedName>
        <fullName evidence="1">Uncharacterized protein</fullName>
    </submittedName>
</protein>
<evidence type="ECO:0000313" key="2">
    <source>
        <dbReference type="Proteomes" id="UP000824533"/>
    </source>
</evidence>
<proteinExistence type="predicted"/>
<dbReference type="EMBL" id="CM034389">
    <property type="protein sequence ID" value="KAJ0182531.1"/>
    <property type="molecule type" value="Genomic_DNA"/>
</dbReference>
<name>A0ACC1DF88_9NEOP</name>
<sequence length="720" mass="82748">MIIRISWLRPVLIIVATLYTISGNPMFIQQQGRNYRPVIRWNPPMDTWNWTTTPRNDEPSFFPSNFTHKLPPSANETELIAHMAALKRNYSRLLWDSDKSTNLPLFVEKALKLLNLKQVYYEVEHSVMSKVSCTACKAGAGLLQHYIRLGKSKEEINKMIYQFCVSLKIQSARVCEGVTRLFGSEVVYVLKRITIGPDEICSFVIGDACGDVYNPYHEWEVAFPPVPKPVIRDLEVPLDKAPTFKVLQISDTHFDPYYAEGANAECNEPLCCRASSGPALTPSSGAGRWGDYRKCDTPKRTIDHMLKHIADTHTDIDYILWTGDLPPHDVWNQTKEENLKVLQETVAQMSDMFPGVPIFPALGNHEASPVNSFPPPYISSPELNINWLYDELDAQWRRWLPAGVSHTVRRGAFYSVLVRPGFRIISLNMNYCNNKNWWLLMNSTDPATELQWLIYELQTAELSGEKVHIIGHIPPGHSDCLKIWSRNYYAIVNRYESTITAQFFGHTHFDEFEVFYDPDDLGRATSIAYVGPSVSPYYDLNLGYRIYYVDGDHETTTRQVVDHETWIMNLKEANLFGYPIWYKLYSARSAYLMTALRPQDWDKFIDEMTTKEDVFNLYYKHYWKNSPRRGICNGECRKRLVCDARSGRSHDRRALCSHIEARIDGANPTPQTWRAWLYNGLSVSPAPSVYLVNQVVNDYANTSSGLFYTKVRDGARLKNT</sequence>
<organism evidence="1 2">
    <name type="scientific">Dendrolimus kikuchii</name>
    <dbReference type="NCBI Taxonomy" id="765133"/>
    <lineage>
        <taxon>Eukaryota</taxon>
        <taxon>Metazoa</taxon>
        <taxon>Ecdysozoa</taxon>
        <taxon>Arthropoda</taxon>
        <taxon>Hexapoda</taxon>
        <taxon>Insecta</taxon>
        <taxon>Pterygota</taxon>
        <taxon>Neoptera</taxon>
        <taxon>Endopterygota</taxon>
        <taxon>Lepidoptera</taxon>
        <taxon>Glossata</taxon>
        <taxon>Ditrysia</taxon>
        <taxon>Bombycoidea</taxon>
        <taxon>Lasiocampidae</taxon>
        <taxon>Dendrolimus</taxon>
    </lineage>
</organism>
<dbReference type="Proteomes" id="UP000824533">
    <property type="component" value="Linkage Group LG03"/>
</dbReference>
<comment type="caution">
    <text evidence="1">The sequence shown here is derived from an EMBL/GenBank/DDBJ whole genome shotgun (WGS) entry which is preliminary data.</text>
</comment>
<keyword evidence="2" id="KW-1185">Reference proteome</keyword>
<gene>
    <name evidence="1" type="ORF">K1T71_001900</name>
</gene>
<evidence type="ECO:0000313" key="1">
    <source>
        <dbReference type="EMBL" id="KAJ0182531.1"/>
    </source>
</evidence>
<reference evidence="1 2" key="1">
    <citation type="journal article" date="2021" name="Front. Genet.">
        <title>Chromosome-Level Genome Assembly Reveals Significant Gene Expansion in the Toll and IMD Signaling Pathways of Dendrolimus kikuchii.</title>
        <authorList>
            <person name="Zhou J."/>
            <person name="Wu P."/>
            <person name="Xiong Z."/>
            <person name="Liu N."/>
            <person name="Zhao N."/>
            <person name="Ji M."/>
            <person name="Qiu Y."/>
            <person name="Yang B."/>
        </authorList>
    </citation>
    <scope>NUCLEOTIDE SEQUENCE [LARGE SCALE GENOMIC DNA]</scope>
    <source>
        <strain evidence="1">Ann1</strain>
    </source>
</reference>